<gene>
    <name evidence="1" type="ORF">ElyMa_000239800</name>
</gene>
<evidence type="ECO:0000313" key="1">
    <source>
        <dbReference type="EMBL" id="GFR66896.1"/>
    </source>
</evidence>
<comment type="caution">
    <text evidence="1">The sequence shown here is derived from an EMBL/GenBank/DDBJ whole genome shotgun (WGS) entry which is preliminary data.</text>
</comment>
<organism evidence="1 2">
    <name type="scientific">Elysia marginata</name>
    <dbReference type="NCBI Taxonomy" id="1093978"/>
    <lineage>
        <taxon>Eukaryota</taxon>
        <taxon>Metazoa</taxon>
        <taxon>Spiralia</taxon>
        <taxon>Lophotrochozoa</taxon>
        <taxon>Mollusca</taxon>
        <taxon>Gastropoda</taxon>
        <taxon>Heterobranchia</taxon>
        <taxon>Euthyneura</taxon>
        <taxon>Panpulmonata</taxon>
        <taxon>Sacoglossa</taxon>
        <taxon>Placobranchoidea</taxon>
        <taxon>Plakobranchidae</taxon>
        <taxon>Elysia</taxon>
    </lineage>
</organism>
<keyword evidence="1" id="KW-0548">Nucleotidyltransferase</keyword>
<sequence>MTRSRSKVRPEIAESQYYGFVPDKGTRNAIFTLSMPVELAVEVQHDVYLCLIDYTKAFDKVKHSELFGILDQLNIDSKYLRICTGSKWLQSASTGNTLILLKSREV</sequence>
<accession>A0AAV4F268</accession>
<dbReference type="AlphaFoldDB" id="A0AAV4F268"/>
<dbReference type="EMBL" id="BMAT01000466">
    <property type="protein sequence ID" value="GFR66896.1"/>
    <property type="molecule type" value="Genomic_DNA"/>
</dbReference>
<dbReference type="GO" id="GO:0003964">
    <property type="term" value="F:RNA-directed DNA polymerase activity"/>
    <property type="evidence" value="ECO:0007669"/>
    <property type="project" value="UniProtKB-KW"/>
</dbReference>
<protein>
    <submittedName>
        <fullName evidence="1">RNA-directed DNA polymerase from mobile element jockey</fullName>
    </submittedName>
</protein>
<dbReference type="Proteomes" id="UP000762676">
    <property type="component" value="Unassembled WGS sequence"/>
</dbReference>
<keyword evidence="1" id="KW-0808">Transferase</keyword>
<reference evidence="1 2" key="1">
    <citation type="journal article" date="2021" name="Elife">
        <title>Chloroplast acquisition without the gene transfer in kleptoplastic sea slugs, Plakobranchus ocellatus.</title>
        <authorList>
            <person name="Maeda T."/>
            <person name="Takahashi S."/>
            <person name="Yoshida T."/>
            <person name="Shimamura S."/>
            <person name="Takaki Y."/>
            <person name="Nagai Y."/>
            <person name="Toyoda A."/>
            <person name="Suzuki Y."/>
            <person name="Arimoto A."/>
            <person name="Ishii H."/>
            <person name="Satoh N."/>
            <person name="Nishiyama T."/>
            <person name="Hasebe M."/>
            <person name="Maruyama T."/>
            <person name="Minagawa J."/>
            <person name="Obokata J."/>
            <person name="Shigenobu S."/>
        </authorList>
    </citation>
    <scope>NUCLEOTIDE SEQUENCE [LARGE SCALE GENOMIC DNA]</scope>
</reference>
<evidence type="ECO:0000313" key="2">
    <source>
        <dbReference type="Proteomes" id="UP000762676"/>
    </source>
</evidence>
<keyword evidence="1" id="KW-0695">RNA-directed DNA polymerase</keyword>
<name>A0AAV4F268_9GAST</name>
<keyword evidence="2" id="KW-1185">Reference proteome</keyword>
<proteinExistence type="predicted"/>